<dbReference type="EMBL" id="SRXU01000002">
    <property type="protein sequence ID" value="TGX44404.1"/>
    <property type="molecule type" value="Genomic_DNA"/>
</dbReference>
<accession>A0A4S1WMA6</accession>
<dbReference type="AlphaFoldDB" id="A0A4S1WMA6"/>
<organism evidence="2 3">
    <name type="scientific">Sphingomonas naasensis</name>
    <dbReference type="NCBI Taxonomy" id="1344951"/>
    <lineage>
        <taxon>Bacteria</taxon>
        <taxon>Pseudomonadati</taxon>
        <taxon>Pseudomonadota</taxon>
        <taxon>Alphaproteobacteria</taxon>
        <taxon>Sphingomonadales</taxon>
        <taxon>Sphingomonadaceae</taxon>
        <taxon>Sphingomonas</taxon>
    </lineage>
</organism>
<dbReference type="Pfam" id="PF11625">
    <property type="entry name" value="DUF3253"/>
    <property type="match status" value="1"/>
</dbReference>
<evidence type="ECO:0000313" key="3">
    <source>
        <dbReference type="Proteomes" id="UP000309848"/>
    </source>
</evidence>
<reference evidence="2 3" key="1">
    <citation type="submission" date="2019-04" db="EMBL/GenBank/DDBJ databases">
        <title>Sphingomonas psychrotolerans sp. nov., isolated from soil in the Tianshan Mountains, Xinjiang, China.</title>
        <authorList>
            <person name="Luo Y."/>
            <person name="Sheng H."/>
        </authorList>
    </citation>
    <scope>NUCLEOTIDE SEQUENCE [LARGE SCALE GENOMIC DNA]</scope>
    <source>
        <strain evidence="2 3">KIS18-15</strain>
    </source>
</reference>
<sequence length="122" mass="13643">MEAAVEARSQDVRPETEMTIDVASVAVVRLLAERASGATMCPSEVARKIAGEASGMMRRIGVEYGEHWRTSCAPRSEIAHVQIARYRIDFVTSAALLRHAPRPPRRSWRCRSAGLPRRHQPH</sequence>
<feature type="region of interest" description="Disordered" evidence="1">
    <location>
        <begin position="101"/>
        <end position="122"/>
    </location>
</feature>
<keyword evidence="3" id="KW-1185">Reference proteome</keyword>
<gene>
    <name evidence="2" type="ORF">E5A74_06305</name>
</gene>
<dbReference type="Gene3D" id="1.10.10.10">
    <property type="entry name" value="Winged helix-like DNA-binding domain superfamily/Winged helix DNA-binding domain"/>
    <property type="match status" value="1"/>
</dbReference>
<dbReference type="InterPro" id="IPR021660">
    <property type="entry name" value="DUF3253"/>
</dbReference>
<evidence type="ECO:0000256" key="1">
    <source>
        <dbReference type="SAM" id="MobiDB-lite"/>
    </source>
</evidence>
<dbReference type="InterPro" id="IPR036388">
    <property type="entry name" value="WH-like_DNA-bd_sf"/>
</dbReference>
<comment type="caution">
    <text evidence="2">The sequence shown here is derived from an EMBL/GenBank/DDBJ whole genome shotgun (WGS) entry which is preliminary data.</text>
</comment>
<name>A0A4S1WMA6_9SPHN</name>
<evidence type="ECO:0000313" key="2">
    <source>
        <dbReference type="EMBL" id="TGX44404.1"/>
    </source>
</evidence>
<dbReference type="Proteomes" id="UP000309848">
    <property type="component" value="Unassembled WGS sequence"/>
</dbReference>
<dbReference type="OrthoDB" id="34459at2"/>
<proteinExistence type="predicted"/>
<protein>
    <submittedName>
        <fullName evidence="2">DUF3253 domain-containing protein</fullName>
    </submittedName>
</protein>